<gene>
    <name evidence="5" type="ORF">VM1G_00581</name>
</gene>
<dbReference type="OrthoDB" id="1920326at2759"/>
<keyword evidence="1" id="KW-0540">Nuclease</keyword>
<dbReference type="Gene3D" id="1.10.150.80">
    <property type="entry name" value="HRDC domain"/>
    <property type="match status" value="1"/>
</dbReference>
<evidence type="ECO:0000256" key="3">
    <source>
        <dbReference type="SAM" id="MobiDB-lite"/>
    </source>
</evidence>
<feature type="region of interest" description="Disordered" evidence="3">
    <location>
        <begin position="373"/>
        <end position="394"/>
    </location>
</feature>
<name>A0A194VL29_CYTMA</name>
<organism evidence="5 6">
    <name type="scientific">Cytospora mali</name>
    <name type="common">Apple Valsa canker fungus</name>
    <name type="synonym">Valsa mali</name>
    <dbReference type="NCBI Taxonomy" id="578113"/>
    <lineage>
        <taxon>Eukaryota</taxon>
        <taxon>Fungi</taxon>
        <taxon>Dikarya</taxon>
        <taxon>Ascomycota</taxon>
        <taxon>Pezizomycotina</taxon>
        <taxon>Sordariomycetes</taxon>
        <taxon>Sordariomycetidae</taxon>
        <taxon>Diaporthales</taxon>
        <taxon>Cytosporaceae</taxon>
        <taxon>Cytospora</taxon>
    </lineage>
</organism>
<dbReference type="GO" id="GO:0005634">
    <property type="term" value="C:nucleus"/>
    <property type="evidence" value="ECO:0007669"/>
    <property type="project" value="TreeGrafter"/>
</dbReference>
<keyword evidence="5" id="KW-0547">Nucleotide-binding</keyword>
<dbReference type="InterPro" id="IPR010997">
    <property type="entry name" value="HRDC-like_sf"/>
</dbReference>
<dbReference type="PANTHER" id="PTHR13620">
    <property type="entry name" value="3-5 EXONUCLEASE"/>
    <property type="match status" value="1"/>
</dbReference>
<evidence type="ECO:0000256" key="1">
    <source>
        <dbReference type="ARBA" id="ARBA00022722"/>
    </source>
</evidence>
<feature type="compositionally biased region" description="Polar residues" evidence="3">
    <location>
        <begin position="238"/>
        <end position="250"/>
    </location>
</feature>
<dbReference type="PROSITE" id="PS50967">
    <property type="entry name" value="HRDC"/>
    <property type="match status" value="1"/>
</dbReference>
<sequence>MAEPAVIGYSQGSGSVRLQGKAGVITVAVEDKIAIFHVGAHSASRPVTAEDDGVAYNRQSWHQLLTADFRRLQEHFGLKPQGAVELSHLHNMVTLGRPGSQLGNRTTKLCGLEEQAKTHLGSAPNKANSTVRLSNWSRKYLAGEQKAYAASDAYASFMLYHCLNSGRLATELVPPPPLWAERYEWFRHVPRRGTMLLLEMEGSDEGAKAITAADFFHGRYKNVHIADPSEPPDPAISGPSTNGRRSQPVTPSRRRVRNAAASPLQRKRGGKAREDTTSSRLLNKLEDSRTRIAKQRRCEPFKIAQDSVLEAIVREKPRTDADFSKIKGIGKKRLDSSGTAWLNIVILHEDQEASNGRVRSPPVEGEETIAELPDALTEDSDNSGPDETVEPVTPSMRAPQLHTGLASVVQRIDIMSRGTQSEPIALDDSDEDRSGHQGSPLAGKSRSVVDGTLTRARPRPTPLHGIMRYFPPQRSG</sequence>
<dbReference type="Gene3D" id="3.30.420.10">
    <property type="entry name" value="Ribonuclease H-like superfamily/Ribonuclease H"/>
    <property type="match status" value="1"/>
</dbReference>
<evidence type="ECO:0000256" key="2">
    <source>
        <dbReference type="ARBA" id="ARBA00022801"/>
    </source>
</evidence>
<dbReference type="GO" id="GO:0003676">
    <property type="term" value="F:nucleic acid binding"/>
    <property type="evidence" value="ECO:0007669"/>
    <property type="project" value="InterPro"/>
</dbReference>
<dbReference type="GO" id="GO:0008408">
    <property type="term" value="F:3'-5' exonuclease activity"/>
    <property type="evidence" value="ECO:0007669"/>
    <property type="project" value="InterPro"/>
</dbReference>
<dbReference type="SMART" id="SM00341">
    <property type="entry name" value="HRDC"/>
    <property type="match status" value="1"/>
</dbReference>
<dbReference type="AlphaFoldDB" id="A0A194VL29"/>
<feature type="region of interest" description="Disordered" evidence="3">
    <location>
        <begin position="421"/>
        <end position="476"/>
    </location>
</feature>
<dbReference type="InterPro" id="IPR051132">
    <property type="entry name" value="3-5_Exonuclease_domain"/>
</dbReference>
<feature type="domain" description="HRDC" evidence="4">
    <location>
        <begin position="275"/>
        <end position="355"/>
    </location>
</feature>
<dbReference type="GO" id="GO:0006139">
    <property type="term" value="P:nucleobase-containing compound metabolic process"/>
    <property type="evidence" value="ECO:0007669"/>
    <property type="project" value="InterPro"/>
</dbReference>
<feature type="region of interest" description="Disordered" evidence="3">
    <location>
        <begin position="224"/>
        <end position="287"/>
    </location>
</feature>
<evidence type="ECO:0000313" key="6">
    <source>
        <dbReference type="Proteomes" id="UP000078559"/>
    </source>
</evidence>
<evidence type="ECO:0000259" key="4">
    <source>
        <dbReference type="PROSITE" id="PS50967"/>
    </source>
</evidence>
<proteinExistence type="predicted"/>
<dbReference type="InterPro" id="IPR002562">
    <property type="entry name" value="3'-5'_exonuclease_dom"/>
</dbReference>
<dbReference type="Pfam" id="PF01612">
    <property type="entry name" value="DNA_pol_A_exo1"/>
    <property type="match status" value="1"/>
</dbReference>
<protein>
    <submittedName>
        <fullName evidence="5">Werner syndrome ATP-dependent helicase</fullName>
    </submittedName>
</protein>
<dbReference type="InterPro" id="IPR036397">
    <property type="entry name" value="RNaseH_sf"/>
</dbReference>
<dbReference type="Pfam" id="PF00570">
    <property type="entry name" value="HRDC"/>
    <property type="match status" value="1"/>
</dbReference>
<evidence type="ECO:0000313" key="5">
    <source>
        <dbReference type="EMBL" id="KUI64565.1"/>
    </source>
</evidence>
<dbReference type="SUPFAM" id="SSF53098">
    <property type="entry name" value="Ribonuclease H-like"/>
    <property type="match status" value="1"/>
</dbReference>
<dbReference type="InterPro" id="IPR002121">
    <property type="entry name" value="HRDC_dom"/>
</dbReference>
<dbReference type="InterPro" id="IPR012337">
    <property type="entry name" value="RNaseH-like_sf"/>
</dbReference>
<keyword evidence="5" id="KW-0347">Helicase</keyword>
<keyword evidence="5" id="KW-0067">ATP-binding</keyword>
<feature type="compositionally biased region" description="Basic and acidic residues" evidence="3">
    <location>
        <begin position="271"/>
        <end position="287"/>
    </location>
</feature>
<dbReference type="InterPro" id="IPR044876">
    <property type="entry name" value="HRDC_dom_sf"/>
</dbReference>
<dbReference type="EMBL" id="CM003098">
    <property type="protein sequence ID" value="KUI64565.1"/>
    <property type="molecule type" value="Genomic_DNA"/>
</dbReference>
<dbReference type="GO" id="GO:0005737">
    <property type="term" value="C:cytoplasm"/>
    <property type="evidence" value="ECO:0007669"/>
    <property type="project" value="TreeGrafter"/>
</dbReference>
<reference evidence="5" key="1">
    <citation type="submission" date="2014-12" db="EMBL/GenBank/DDBJ databases">
        <title>Genome Sequence of Valsa Canker Pathogens Uncovers a Specific Adaption of Colonization on Woody Bark.</title>
        <authorList>
            <person name="Yin Z."/>
            <person name="Liu H."/>
            <person name="Gao X."/>
            <person name="Li Z."/>
            <person name="Song N."/>
            <person name="Ke X."/>
            <person name="Dai Q."/>
            <person name="Wu Y."/>
            <person name="Sun Y."/>
            <person name="Xu J.-R."/>
            <person name="Kang Z.K."/>
            <person name="Wang L."/>
            <person name="Huang L."/>
        </authorList>
    </citation>
    <scope>NUCLEOTIDE SEQUENCE [LARGE SCALE GENOMIC DNA]</scope>
    <source>
        <strain evidence="5">03-8</strain>
    </source>
</reference>
<keyword evidence="6" id="KW-1185">Reference proteome</keyword>
<keyword evidence="2" id="KW-0378">Hydrolase</keyword>
<dbReference type="GO" id="GO:0000166">
    <property type="term" value="F:nucleotide binding"/>
    <property type="evidence" value="ECO:0007669"/>
    <property type="project" value="InterPro"/>
</dbReference>
<dbReference type="SUPFAM" id="SSF47819">
    <property type="entry name" value="HRDC-like"/>
    <property type="match status" value="1"/>
</dbReference>
<dbReference type="Proteomes" id="UP000078559">
    <property type="component" value="Chromosome 1"/>
</dbReference>
<dbReference type="GO" id="GO:0004386">
    <property type="term" value="F:helicase activity"/>
    <property type="evidence" value="ECO:0007669"/>
    <property type="project" value="UniProtKB-KW"/>
</dbReference>
<accession>A0A194VL29</accession>
<dbReference type="PANTHER" id="PTHR13620:SF104">
    <property type="entry name" value="EXONUCLEASE 3'-5' DOMAIN-CONTAINING PROTEIN 2"/>
    <property type="match status" value="1"/>
</dbReference>